<dbReference type="GeneID" id="109482382"/>
<gene>
    <name evidence="3" type="primary">LOC109482382</name>
</gene>
<dbReference type="SUPFAM" id="SSF50978">
    <property type="entry name" value="WD40 repeat-like"/>
    <property type="match status" value="1"/>
</dbReference>
<reference evidence="3" key="1">
    <citation type="submission" date="2025-08" db="UniProtKB">
        <authorList>
            <consortium name="RefSeq"/>
        </authorList>
    </citation>
    <scope>IDENTIFICATION</scope>
    <source>
        <tissue evidence="3">Gonad</tissue>
    </source>
</reference>
<evidence type="ECO:0000313" key="3">
    <source>
        <dbReference type="RefSeq" id="XP_019640644.1"/>
    </source>
</evidence>
<dbReference type="RefSeq" id="XP_019640644.1">
    <property type="nucleotide sequence ID" value="XM_019785085.1"/>
</dbReference>
<dbReference type="GO" id="GO:0005765">
    <property type="term" value="C:lysosomal membrane"/>
    <property type="evidence" value="ECO:0007669"/>
    <property type="project" value="TreeGrafter"/>
</dbReference>
<dbReference type="PANTHER" id="PTHR22805">
    <property type="entry name" value="WDR41-RELATED"/>
    <property type="match status" value="1"/>
</dbReference>
<dbReference type="Gene3D" id="2.130.10.10">
    <property type="entry name" value="YVTN repeat-like/Quinoprotein amine dehydrogenase"/>
    <property type="match status" value="2"/>
</dbReference>
<keyword evidence="1" id="KW-0853">WD repeat</keyword>
<dbReference type="Proteomes" id="UP000515135">
    <property type="component" value="Unplaced"/>
</dbReference>
<keyword evidence="2" id="KW-1185">Reference proteome</keyword>
<dbReference type="Pfam" id="PF25178">
    <property type="entry name" value="Beta-prop_WDR41"/>
    <property type="match status" value="1"/>
</dbReference>
<sequence>MSTIVKRLLRSNDDLAKGEMAKEADVPNIGEHQPRNPYTEIQVLQNHTDMVRLLHPVDSSRFVSAGDDGIAILWHTQTGRRLFTFSGHDRPITSLLLLTVQKTSFHDDDESSAALRDPILLTASSDKHICMWNVNTGQCLQTITELHSSVKCMVELRQGMWCSGGHDLSLWSQQGELLHRLDRGTAETDISLVLSIPNEKLAAVSDKTLMVFKVTSPMETGGLYQLEEYGHPHVQHREAIQSLVNVSDSVFATGSLDGTIVLWASAHSVHFTRKLSSSARSPQGVNHLYPWSIQCIVPVEERYLFAAIGAGFWLYDVVTGKCLAKKVAAHFSKIQHMVLLGGGSFLATCSADGTIRLWGSPGVTAARTEETAEEQKPRYSKQIDRFMGISPGKEDVKGKSKSVVQFQPALLGELLGHAGTVQMLLDCGGDGLASCGTDRLVILWKDGAVQSEHRNEFIREMLQLGAS</sequence>
<dbReference type="PANTHER" id="PTHR22805:SF2">
    <property type="entry name" value="WD REPEAT-CONTAINING PROTEIN 41"/>
    <property type="match status" value="1"/>
</dbReference>
<feature type="repeat" description="WD" evidence="1">
    <location>
        <begin position="120"/>
        <end position="142"/>
    </location>
</feature>
<dbReference type="InterPro" id="IPR036322">
    <property type="entry name" value="WD40_repeat_dom_sf"/>
</dbReference>
<dbReference type="KEGG" id="bbel:109482382"/>
<dbReference type="SMART" id="SM00320">
    <property type="entry name" value="WD40"/>
    <property type="match status" value="7"/>
</dbReference>
<evidence type="ECO:0000256" key="1">
    <source>
        <dbReference type="PROSITE-ProRule" id="PRU00221"/>
    </source>
</evidence>
<dbReference type="AlphaFoldDB" id="A0A6P5A2R7"/>
<organism evidence="2 3">
    <name type="scientific">Branchiostoma belcheri</name>
    <name type="common">Amphioxus</name>
    <dbReference type="NCBI Taxonomy" id="7741"/>
    <lineage>
        <taxon>Eukaryota</taxon>
        <taxon>Metazoa</taxon>
        <taxon>Chordata</taxon>
        <taxon>Cephalochordata</taxon>
        <taxon>Leptocardii</taxon>
        <taxon>Amphioxiformes</taxon>
        <taxon>Branchiostomatidae</taxon>
        <taxon>Branchiostoma</taxon>
    </lineage>
</organism>
<evidence type="ECO:0000313" key="2">
    <source>
        <dbReference type="Proteomes" id="UP000515135"/>
    </source>
</evidence>
<dbReference type="InterPro" id="IPR015943">
    <property type="entry name" value="WD40/YVTN_repeat-like_dom_sf"/>
</dbReference>
<dbReference type="GO" id="GO:0010506">
    <property type="term" value="P:regulation of autophagy"/>
    <property type="evidence" value="ECO:0007669"/>
    <property type="project" value="InterPro"/>
</dbReference>
<dbReference type="PROSITE" id="PS50082">
    <property type="entry name" value="WD_REPEATS_2"/>
    <property type="match status" value="2"/>
</dbReference>
<proteinExistence type="predicted"/>
<feature type="repeat" description="WD" evidence="1">
    <location>
        <begin position="327"/>
        <end position="358"/>
    </location>
</feature>
<dbReference type="OrthoDB" id="273067at2759"/>
<name>A0A6P5A2R7_BRABE</name>
<dbReference type="InterPro" id="IPR001680">
    <property type="entry name" value="WD40_rpt"/>
</dbReference>
<dbReference type="InterPro" id="IPR040102">
    <property type="entry name" value="WDR41"/>
</dbReference>
<protein>
    <submittedName>
        <fullName evidence="3">WD repeat-containing protein 41-like</fullName>
    </submittedName>
</protein>
<accession>A0A6P5A2R7</accession>